<dbReference type="SUPFAM" id="SSF53187">
    <property type="entry name" value="Zn-dependent exopeptidases"/>
    <property type="match status" value="1"/>
</dbReference>
<dbReference type="InterPro" id="IPR011650">
    <property type="entry name" value="Peptidase_M20_dimer"/>
</dbReference>
<dbReference type="EMBL" id="QMQB01000005">
    <property type="protein sequence ID" value="RLE15220.1"/>
    <property type="molecule type" value="Genomic_DNA"/>
</dbReference>
<evidence type="ECO:0000256" key="10">
    <source>
        <dbReference type="ARBA" id="ARBA00023285"/>
    </source>
</evidence>
<evidence type="ECO:0000256" key="11">
    <source>
        <dbReference type="ARBA" id="ARBA00051301"/>
    </source>
</evidence>
<evidence type="ECO:0000259" key="12">
    <source>
        <dbReference type="Pfam" id="PF07687"/>
    </source>
</evidence>
<dbReference type="GO" id="GO:0009014">
    <property type="term" value="F:succinyl-diaminopimelate desuccinylase activity"/>
    <property type="evidence" value="ECO:0007669"/>
    <property type="project" value="UniProtKB-EC"/>
</dbReference>
<dbReference type="SUPFAM" id="SSF55031">
    <property type="entry name" value="Bacterial exopeptidase dimerisation domain"/>
    <property type="match status" value="1"/>
</dbReference>
<evidence type="ECO:0000313" key="13">
    <source>
        <dbReference type="EMBL" id="RLE15220.1"/>
    </source>
</evidence>
<dbReference type="InterPro" id="IPR002933">
    <property type="entry name" value="Peptidase_M20"/>
</dbReference>
<dbReference type="Gene3D" id="3.40.630.10">
    <property type="entry name" value="Zn peptidases"/>
    <property type="match status" value="1"/>
</dbReference>
<evidence type="ECO:0000256" key="5">
    <source>
        <dbReference type="ARBA" id="ARBA00011921"/>
    </source>
</evidence>
<dbReference type="Gene3D" id="3.30.70.360">
    <property type="match status" value="1"/>
</dbReference>
<evidence type="ECO:0000256" key="9">
    <source>
        <dbReference type="ARBA" id="ARBA00022833"/>
    </source>
</evidence>
<evidence type="ECO:0000256" key="8">
    <source>
        <dbReference type="ARBA" id="ARBA00022801"/>
    </source>
</evidence>
<dbReference type="AlphaFoldDB" id="A0A662DHG9"/>
<name>A0A662DHG9_UNCAE</name>
<evidence type="ECO:0000256" key="1">
    <source>
        <dbReference type="ARBA" id="ARBA00001941"/>
    </source>
</evidence>
<dbReference type="InterPro" id="IPR036264">
    <property type="entry name" value="Bact_exopeptidase_dim_dom"/>
</dbReference>
<dbReference type="PROSITE" id="PS00758">
    <property type="entry name" value="ARGE_DAPE_CPG2_1"/>
    <property type="match status" value="1"/>
</dbReference>
<evidence type="ECO:0000256" key="6">
    <source>
        <dbReference type="ARBA" id="ARBA00016853"/>
    </source>
</evidence>
<dbReference type="InterPro" id="IPR001261">
    <property type="entry name" value="ArgE/DapE_CS"/>
</dbReference>
<reference evidence="13 14" key="1">
    <citation type="submission" date="2018-06" db="EMBL/GenBank/DDBJ databases">
        <title>Extensive metabolic versatility and redundancy in microbially diverse, dynamic hydrothermal sediments.</title>
        <authorList>
            <person name="Dombrowski N."/>
            <person name="Teske A."/>
            <person name="Baker B.J."/>
        </authorList>
    </citation>
    <scope>NUCLEOTIDE SEQUENCE [LARGE SCALE GENOMIC DNA]</scope>
    <source>
        <strain evidence="13">B19_G9</strain>
    </source>
</reference>
<dbReference type="UniPathway" id="UPA00034">
    <property type="reaction ID" value="UER00021"/>
</dbReference>
<keyword evidence="7" id="KW-0479">Metal-binding</keyword>
<gene>
    <name evidence="13" type="ORF">DRI96_00250</name>
</gene>
<comment type="similarity">
    <text evidence="4">Belongs to the peptidase M20A family.</text>
</comment>
<keyword evidence="9" id="KW-0862">Zinc</keyword>
<comment type="cofactor">
    <cofactor evidence="1">
        <name>Co(2+)</name>
        <dbReference type="ChEBI" id="CHEBI:48828"/>
    </cofactor>
</comment>
<proteinExistence type="inferred from homology"/>
<keyword evidence="8" id="KW-0378">Hydrolase</keyword>
<dbReference type="EC" id="3.5.1.18" evidence="5"/>
<comment type="cofactor">
    <cofactor evidence="2">
        <name>Zn(2+)</name>
        <dbReference type="ChEBI" id="CHEBI:29105"/>
    </cofactor>
</comment>
<evidence type="ECO:0000256" key="3">
    <source>
        <dbReference type="ARBA" id="ARBA00005130"/>
    </source>
</evidence>
<feature type="domain" description="Peptidase M20 dimerisation" evidence="12">
    <location>
        <begin position="183"/>
        <end position="282"/>
    </location>
</feature>
<comment type="pathway">
    <text evidence="3">Amino-acid biosynthesis; L-lysine biosynthesis via DAP pathway; LL-2,6-diaminopimelate from (S)-tetrahydrodipicolinate (succinylase route): step 3/3.</text>
</comment>
<dbReference type="PANTHER" id="PTHR43808">
    <property type="entry name" value="ACETYLORNITHINE DEACETYLASE"/>
    <property type="match status" value="1"/>
</dbReference>
<accession>A0A662DHG9</accession>
<evidence type="ECO:0000256" key="2">
    <source>
        <dbReference type="ARBA" id="ARBA00001947"/>
    </source>
</evidence>
<evidence type="ECO:0000256" key="4">
    <source>
        <dbReference type="ARBA" id="ARBA00006247"/>
    </source>
</evidence>
<keyword evidence="10" id="KW-0170">Cobalt</keyword>
<dbReference type="Pfam" id="PF07687">
    <property type="entry name" value="M20_dimer"/>
    <property type="match status" value="1"/>
</dbReference>
<evidence type="ECO:0000313" key="14">
    <source>
        <dbReference type="Proteomes" id="UP000267654"/>
    </source>
</evidence>
<comment type="caution">
    <text evidence="13">The sequence shown here is derived from an EMBL/GenBank/DDBJ whole genome shotgun (WGS) entry which is preliminary data.</text>
</comment>
<organism evidence="13 14">
    <name type="scientific">Aerophobetes bacterium</name>
    <dbReference type="NCBI Taxonomy" id="2030807"/>
    <lineage>
        <taxon>Bacteria</taxon>
        <taxon>Candidatus Aerophobota</taxon>
    </lineage>
</organism>
<dbReference type="InterPro" id="IPR050072">
    <property type="entry name" value="Peptidase_M20A"/>
</dbReference>
<dbReference type="GO" id="GO:0046872">
    <property type="term" value="F:metal ion binding"/>
    <property type="evidence" value="ECO:0007669"/>
    <property type="project" value="UniProtKB-KW"/>
</dbReference>
<protein>
    <recommendedName>
        <fullName evidence="6">Probable succinyl-diaminopimelate desuccinylase</fullName>
        <ecNumber evidence="5">3.5.1.18</ecNumber>
    </recommendedName>
</protein>
<dbReference type="GO" id="GO:0009089">
    <property type="term" value="P:lysine biosynthetic process via diaminopimelate"/>
    <property type="evidence" value="ECO:0007669"/>
    <property type="project" value="UniProtKB-UniPathway"/>
</dbReference>
<dbReference type="Proteomes" id="UP000267654">
    <property type="component" value="Unassembled WGS sequence"/>
</dbReference>
<evidence type="ECO:0000256" key="7">
    <source>
        <dbReference type="ARBA" id="ARBA00022723"/>
    </source>
</evidence>
<dbReference type="Pfam" id="PF01546">
    <property type="entry name" value="Peptidase_M20"/>
    <property type="match status" value="1"/>
</dbReference>
<sequence length="387" mass="42570">MVPLSWVKELSSRINVDEMVKLACQLIEKKTVNPPGNECLVKDIIIRYLKKLNARVKVKEPSPGRCNILGYIGEGKPEIAIISHMDVVPPGEGWKSDPFLPKIENGRIYGRGAIDNKGPYAASWAAVKAIVSSNLPLKGTIILGAVADEERGSTYGMKYLLKEGFSPDFCIIPDGGSLNEIVIGEKGRLEIHIKTKGRSAHASQPEKGENAIYKMAEYLTHLKNLKLEGKIHPLFTPPTISVGEIKGGEAPNIVADSCLITVDIRYPLEMEEEDIILQLKSLAHRCGIQIEIESDVFSIKPHLLDEKNPLVENFKTVANSMGIKLILGTMGGITLAKNLYFQKIPSVVHSPGIDPVAHQANEYVDIDNLVFCAKLWAGVIYKTIMDK</sequence>
<dbReference type="CDD" id="cd08659">
    <property type="entry name" value="M20_ArgE_DapE-like"/>
    <property type="match status" value="1"/>
</dbReference>
<comment type="catalytic activity">
    <reaction evidence="11">
        <text>N-succinyl-(2S,6S)-2,6-diaminopimelate + H2O = (2S,6S)-2,6-diaminopimelate + succinate</text>
        <dbReference type="Rhea" id="RHEA:22608"/>
        <dbReference type="ChEBI" id="CHEBI:15377"/>
        <dbReference type="ChEBI" id="CHEBI:30031"/>
        <dbReference type="ChEBI" id="CHEBI:57609"/>
        <dbReference type="ChEBI" id="CHEBI:58087"/>
        <dbReference type="EC" id="3.5.1.18"/>
    </reaction>
</comment>
<dbReference type="InterPro" id="IPR010182">
    <property type="entry name" value="ArgE/DapE"/>
</dbReference>
<dbReference type="NCBIfam" id="TIGR01910">
    <property type="entry name" value="DapE-ArgE"/>
    <property type="match status" value="1"/>
</dbReference>